<evidence type="ECO:0000256" key="4">
    <source>
        <dbReference type="ARBA" id="ARBA00022741"/>
    </source>
</evidence>
<evidence type="ECO:0000313" key="8">
    <source>
        <dbReference type="Proteomes" id="UP001231189"/>
    </source>
</evidence>
<protein>
    <recommendedName>
        <fullName evidence="6">Disease resistance N-terminal domain-containing protein</fullName>
    </recommendedName>
</protein>
<dbReference type="CDD" id="cd14798">
    <property type="entry name" value="RX-CC_like"/>
    <property type="match status" value="1"/>
</dbReference>
<sequence length="208" mass="23677">MAAVLDPLVGSCITKLQEIIVENAVLILGVKEELEELQGTIKQIQCFLYDAEQRRINELAVNNWLSELRDAMYDADDIVDSARFEGSKLLRDNPSSSRNSTACCDISFFSCFPGIQRRHEIAVKIRDLNDRIEKLSKHGNSFLHLSLAPSGQGSTSKQRLSSKLVQPTLWERRLYILAGNWWIWCLPTRNIRIISSLLLVPEGLERQH</sequence>
<keyword evidence="2" id="KW-0433">Leucine-rich repeat</keyword>
<keyword evidence="8" id="KW-1185">Reference proteome</keyword>
<evidence type="ECO:0000256" key="5">
    <source>
        <dbReference type="ARBA" id="ARBA00022821"/>
    </source>
</evidence>
<dbReference type="InterPro" id="IPR038005">
    <property type="entry name" value="RX-like_CC"/>
</dbReference>
<dbReference type="AlphaFoldDB" id="A0AAD8SB72"/>
<comment type="similarity">
    <text evidence="1">Belongs to the disease resistance NB-LRR family.</text>
</comment>
<keyword evidence="4" id="KW-0547">Nucleotide-binding</keyword>
<organism evidence="7 8">
    <name type="scientific">Lolium multiflorum</name>
    <name type="common">Italian ryegrass</name>
    <name type="synonym">Lolium perenne subsp. multiflorum</name>
    <dbReference type="NCBI Taxonomy" id="4521"/>
    <lineage>
        <taxon>Eukaryota</taxon>
        <taxon>Viridiplantae</taxon>
        <taxon>Streptophyta</taxon>
        <taxon>Embryophyta</taxon>
        <taxon>Tracheophyta</taxon>
        <taxon>Spermatophyta</taxon>
        <taxon>Magnoliopsida</taxon>
        <taxon>Liliopsida</taxon>
        <taxon>Poales</taxon>
        <taxon>Poaceae</taxon>
        <taxon>BOP clade</taxon>
        <taxon>Pooideae</taxon>
        <taxon>Poodae</taxon>
        <taxon>Poeae</taxon>
        <taxon>Poeae Chloroplast Group 2 (Poeae type)</taxon>
        <taxon>Loliodinae</taxon>
        <taxon>Loliinae</taxon>
        <taxon>Lolium</taxon>
    </lineage>
</organism>
<comment type="caution">
    <text evidence="7">The sequence shown here is derived from an EMBL/GenBank/DDBJ whole genome shotgun (WGS) entry which is preliminary data.</text>
</comment>
<dbReference type="Gene3D" id="1.20.5.4130">
    <property type="match status" value="1"/>
</dbReference>
<accession>A0AAD8SB72</accession>
<dbReference type="PANTHER" id="PTHR19338">
    <property type="entry name" value="TRANSLOCASE OF INNER MITOCHONDRIAL MEMBRANE 13 HOMOLOG"/>
    <property type="match status" value="1"/>
</dbReference>
<dbReference type="Pfam" id="PF18052">
    <property type="entry name" value="Rx_N"/>
    <property type="match status" value="1"/>
</dbReference>
<dbReference type="PANTHER" id="PTHR19338:SF73">
    <property type="entry name" value="DISEASE RESISTANCE PROTEIN RGA2-LIKE"/>
    <property type="match status" value="1"/>
</dbReference>
<dbReference type="GO" id="GO:0006952">
    <property type="term" value="P:defense response"/>
    <property type="evidence" value="ECO:0007669"/>
    <property type="project" value="UniProtKB-KW"/>
</dbReference>
<keyword evidence="3" id="KW-0677">Repeat</keyword>
<evidence type="ECO:0000313" key="7">
    <source>
        <dbReference type="EMBL" id="KAK1647772.1"/>
    </source>
</evidence>
<dbReference type="EMBL" id="JAUUTY010000004">
    <property type="protein sequence ID" value="KAK1647772.1"/>
    <property type="molecule type" value="Genomic_DNA"/>
</dbReference>
<evidence type="ECO:0000256" key="1">
    <source>
        <dbReference type="ARBA" id="ARBA00008894"/>
    </source>
</evidence>
<gene>
    <name evidence="7" type="ORF">QYE76_065577</name>
</gene>
<name>A0AAD8SB72_LOLMU</name>
<evidence type="ECO:0000259" key="6">
    <source>
        <dbReference type="Pfam" id="PF18052"/>
    </source>
</evidence>
<reference evidence="7" key="1">
    <citation type="submission" date="2023-07" db="EMBL/GenBank/DDBJ databases">
        <title>A chromosome-level genome assembly of Lolium multiflorum.</title>
        <authorList>
            <person name="Chen Y."/>
            <person name="Copetti D."/>
            <person name="Kolliker R."/>
            <person name="Studer B."/>
        </authorList>
    </citation>
    <scope>NUCLEOTIDE SEQUENCE</scope>
    <source>
        <strain evidence="7">02402/16</strain>
        <tissue evidence="7">Leaf</tissue>
    </source>
</reference>
<dbReference type="GO" id="GO:0000166">
    <property type="term" value="F:nucleotide binding"/>
    <property type="evidence" value="ECO:0007669"/>
    <property type="project" value="UniProtKB-KW"/>
</dbReference>
<evidence type="ECO:0000256" key="3">
    <source>
        <dbReference type="ARBA" id="ARBA00022737"/>
    </source>
</evidence>
<evidence type="ECO:0000256" key="2">
    <source>
        <dbReference type="ARBA" id="ARBA00022614"/>
    </source>
</evidence>
<dbReference type="Proteomes" id="UP001231189">
    <property type="component" value="Unassembled WGS sequence"/>
</dbReference>
<feature type="domain" description="Disease resistance N-terminal" evidence="6">
    <location>
        <begin position="9"/>
        <end position="89"/>
    </location>
</feature>
<keyword evidence="5" id="KW-0611">Plant defense</keyword>
<dbReference type="InterPro" id="IPR041118">
    <property type="entry name" value="Rx_N"/>
</dbReference>
<proteinExistence type="inferred from homology"/>